<accession>A0AAV4PCC6</accession>
<proteinExistence type="predicted"/>
<evidence type="ECO:0000313" key="1">
    <source>
        <dbReference type="EMBL" id="GIX94118.1"/>
    </source>
</evidence>
<sequence length="107" mass="12278">MQLHKVARHNEFCTLHSHWPEIEKSPSPAANFILKELQQKEGKYGSYEREILSRNYNKVARHNEFCTLRSHRPEIENSPSPAANFILKELQQKGEKANAAGMCASET</sequence>
<reference evidence="1 2" key="1">
    <citation type="submission" date="2021-06" db="EMBL/GenBank/DDBJ databases">
        <title>Caerostris darwini draft genome.</title>
        <authorList>
            <person name="Kono N."/>
            <person name="Arakawa K."/>
        </authorList>
    </citation>
    <scope>NUCLEOTIDE SEQUENCE [LARGE SCALE GENOMIC DNA]</scope>
</reference>
<comment type="caution">
    <text evidence="1">The sequence shown here is derived from an EMBL/GenBank/DDBJ whole genome shotgun (WGS) entry which is preliminary data.</text>
</comment>
<organism evidence="1 2">
    <name type="scientific">Caerostris darwini</name>
    <dbReference type="NCBI Taxonomy" id="1538125"/>
    <lineage>
        <taxon>Eukaryota</taxon>
        <taxon>Metazoa</taxon>
        <taxon>Ecdysozoa</taxon>
        <taxon>Arthropoda</taxon>
        <taxon>Chelicerata</taxon>
        <taxon>Arachnida</taxon>
        <taxon>Araneae</taxon>
        <taxon>Araneomorphae</taxon>
        <taxon>Entelegynae</taxon>
        <taxon>Araneoidea</taxon>
        <taxon>Araneidae</taxon>
        <taxon>Caerostris</taxon>
    </lineage>
</organism>
<name>A0AAV4PCC6_9ARAC</name>
<keyword evidence="2" id="KW-1185">Reference proteome</keyword>
<gene>
    <name evidence="1" type="ORF">CDAR_484911</name>
</gene>
<dbReference type="Proteomes" id="UP001054837">
    <property type="component" value="Unassembled WGS sequence"/>
</dbReference>
<protein>
    <submittedName>
        <fullName evidence="1">Uncharacterized protein</fullName>
    </submittedName>
</protein>
<evidence type="ECO:0000313" key="2">
    <source>
        <dbReference type="Proteomes" id="UP001054837"/>
    </source>
</evidence>
<dbReference type="EMBL" id="BPLQ01002577">
    <property type="protein sequence ID" value="GIX94118.1"/>
    <property type="molecule type" value="Genomic_DNA"/>
</dbReference>
<dbReference type="AlphaFoldDB" id="A0AAV4PCC6"/>